<feature type="transmembrane region" description="Helical" evidence="8">
    <location>
        <begin position="215"/>
        <end position="235"/>
    </location>
</feature>
<protein>
    <submittedName>
        <fullName evidence="11">Bicyclomycin resistance protein</fullName>
    </submittedName>
</protein>
<feature type="transmembrane region" description="Helical" evidence="8">
    <location>
        <begin position="167"/>
        <end position="186"/>
    </location>
</feature>
<evidence type="ECO:0000256" key="7">
    <source>
        <dbReference type="ARBA" id="ARBA00023136"/>
    </source>
</evidence>
<dbReference type="EMBL" id="CAJVAP010000009">
    <property type="protein sequence ID" value="CAG7607039.1"/>
    <property type="molecule type" value="Genomic_DNA"/>
</dbReference>
<dbReference type="GO" id="GO:0005886">
    <property type="term" value="C:plasma membrane"/>
    <property type="evidence" value="ECO:0007669"/>
    <property type="project" value="UniProtKB-SubCell"/>
</dbReference>
<feature type="transmembrane region" description="Helical" evidence="8">
    <location>
        <begin position="50"/>
        <end position="66"/>
    </location>
</feature>
<feature type="transmembrane region" description="Helical" evidence="8">
    <location>
        <begin position="101"/>
        <end position="124"/>
    </location>
</feature>
<comment type="caution">
    <text evidence="11">The sequence shown here is derived from an EMBL/GenBank/DDBJ whole genome shotgun (WGS) entry which is preliminary data.</text>
</comment>
<evidence type="ECO:0000313" key="12">
    <source>
        <dbReference type="Proteomes" id="UP000693892"/>
    </source>
</evidence>
<gene>
    <name evidence="11" type="primary">bcr_2</name>
    <name evidence="11" type="ORF">LEUCIP111803_00983</name>
</gene>
<dbReference type="PANTHER" id="PTHR23502">
    <property type="entry name" value="MAJOR FACILITATOR SUPERFAMILY"/>
    <property type="match status" value="1"/>
</dbReference>
<keyword evidence="4" id="KW-1003">Cell membrane</keyword>
<dbReference type="GO" id="GO:1990961">
    <property type="term" value="P:xenobiotic detoxification by transmembrane export across the plasma membrane"/>
    <property type="evidence" value="ECO:0007669"/>
    <property type="project" value="InterPro"/>
</dbReference>
<keyword evidence="5 8" id="KW-0812">Transmembrane</keyword>
<feature type="domain" description="Major facilitator superfamily (MFS) profile" evidence="10">
    <location>
        <begin position="12"/>
        <end position="394"/>
    </location>
</feature>
<feature type="transmembrane region" description="Helical" evidence="8">
    <location>
        <begin position="308"/>
        <end position="326"/>
    </location>
</feature>
<evidence type="ECO:0000256" key="4">
    <source>
        <dbReference type="ARBA" id="ARBA00022475"/>
    </source>
</evidence>
<dbReference type="RefSeq" id="WP_218114612.1">
    <property type="nucleotide sequence ID" value="NZ_CAJVAP010000009.1"/>
</dbReference>
<dbReference type="PROSITE" id="PS00216">
    <property type="entry name" value="SUGAR_TRANSPORT_1"/>
    <property type="match status" value="1"/>
</dbReference>
<dbReference type="PROSITE" id="PS50850">
    <property type="entry name" value="MFS"/>
    <property type="match status" value="1"/>
</dbReference>
<dbReference type="PANTHER" id="PTHR23502:SF132">
    <property type="entry name" value="POLYAMINE TRANSPORTER 2-RELATED"/>
    <property type="match status" value="1"/>
</dbReference>
<keyword evidence="6 8" id="KW-1133">Transmembrane helix</keyword>
<dbReference type="InterPro" id="IPR020846">
    <property type="entry name" value="MFS_dom"/>
</dbReference>
<feature type="chain" id="PRO_5038430897" evidence="9">
    <location>
        <begin position="27"/>
        <end position="394"/>
    </location>
</feature>
<evidence type="ECO:0000256" key="6">
    <source>
        <dbReference type="ARBA" id="ARBA00022989"/>
    </source>
</evidence>
<dbReference type="Pfam" id="PF07690">
    <property type="entry name" value="MFS_1"/>
    <property type="match status" value="1"/>
</dbReference>
<evidence type="ECO:0000256" key="5">
    <source>
        <dbReference type="ARBA" id="ARBA00022692"/>
    </source>
</evidence>
<dbReference type="Proteomes" id="UP000693892">
    <property type="component" value="Unassembled WGS sequence"/>
</dbReference>
<dbReference type="NCBIfam" id="TIGR00710">
    <property type="entry name" value="efflux_Bcr_CflA"/>
    <property type="match status" value="1"/>
</dbReference>
<evidence type="ECO:0000259" key="10">
    <source>
        <dbReference type="PROSITE" id="PS50850"/>
    </source>
</evidence>
<evidence type="ECO:0000256" key="9">
    <source>
        <dbReference type="SAM" id="SignalP"/>
    </source>
</evidence>
<feature type="signal peptide" evidence="9">
    <location>
        <begin position="1"/>
        <end position="26"/>
    </location>
</feature>
<keyword evidence="3" id="KW-0813">Transport</keyword>
<organism evidence="11 12">
    <name type="scientific">Leucobacter soli</name>
    <dbReference type="NCBI Taxonomy" id="2812850"/>
    <lineage>
        <taxon>Bacteria</taxon>
        <taxon>Bacillati</taxon>
        <taxon>Actinomycetota</taxon>
        <taxon>Actinomycetes</taxon>
        <taxon>Micrococcales</taxon>
        <taxon>Microbacteriaceae</taxon>
        <taxon>Leucobacter</taxon>
    </lineage>
</organism>
<reference evidence="11" key="1">
    <citation type="submission" date="2021-06" db="EMBL/GenBank/DDBJ databases">
        <authorList>
            <person name="Criscuolo A."/>
        </authorList>
    </citation>
    <scope>NUCLEOTIDE SEQUENCE</scope>
    <source>
        <strain evidence="11">CIP111803</strain>
    </source>
</reference>
<evidence type="ECO:0000256" key="3">
    <source>
        <dbReference type="ARBA" id="ARBA00022448"/>
    </source>
</evidence>
<name>A0A916JWV3_9MICO</name>
<dbReference type="AlphaFoldDB" id="A0A916JWV3"/>
<feature type="transmembrane region" description="Helical" evidence="8">
    <location>
        <begin position="78"/>
        <end position="95"/>
    </location>
</feature>
<dbReference type="GO" id="GO:0042910">
    <property type="term" value="F:xenobiotic transmembrane transporter activity"/>
    <property type="evidence" value="ECO:0007669"/>
    <property type="project" value="InterPro"/>
</dbReference>
<feature type="transmembrane region" description="Helical" evidence="8">
    <location>
        <begin position="372"/>
        <end position="392"/>
    </location>
</feature>
<evidence type="ECO:0000256" key="8">
    <source>
        <dbReference type="SAM" id="Phobius"/>
    </source>
</evidence>
<evidence type="ECO:0000256" key="1">
    <source>
        <dbReference type="ARBA" id="ARBA00004651"/>
    </source>
</evidence>
<feature type="transmembrane region" description="Helical" evidence="8">
    <location>
        <begin position="346"/>
        <end position="366"/>
    </location>
</feature>
<comment type="subcellular location">
    <subcellularLocation>
        <location evidence="1">Cell membrane</location>
        <topology evidence="1">Multi-pass membrane protein</topology>
    </subcellularLocation>
</comment>
<feature type="transmembrane region" description="Helical" evidence="8">
    <location>
        <begin position="282"/>
        <end position="302"/>
    </location>
</feature>
<accession>A0A916JWV3</accession>
<dbReference type="CDD" id="cd17320">
    <property type="entry name" value="MFS_MdfA_MDR_like"/>
    <property type="match status" value="1"/>
</dbReference>
<evidence type="ECO:0000313" key="11">
    <source>
        <dbReference type="EMBL" id="CAG7607039.1"/>
    </source>
</evidence>
<sequence length="394" mass="39939">MPTAQPRLTAGLLAALGLLAATSALATDLYLSSIPSIAADLQTSPSRVQLTLSLFFFGLGAGQLVLGPLSDSLGRRPVLIAGTAVFTTASVATVFSPTIEVLIALRLVQGISGAAGIVLARAIAADLSRGENAVKALSLIAMVVGVAPLVAPPVGSLAHELWGWRGVLAALAVIAASMLLTAWRGVPESLPREKRLSRGLRSTLRPFGGLLRDRVFVLLLLAYALGFTAMISYVSASPFVGQQVLGMSPVAYAFAFTAGATAFIATNLVNARLGPRVGPARMLAIGSVVLLVGALGMLAFVITGTLTIASFIACAFALGCGTALTMSNSSTLALMRAGHARGSGSALLGTAQFALGGTAAPLVGLWGEGTALPMAVIIAAAAVLSGIFNLLARR</sequence>
<feature type="transmembrane region" description="Helical" evidence="8">
    <location>
        <begin position="250"/>
        <end position="270"/>
    </location>
</feature>
<dbReference type="InterPro" id="IPR011701">
    <property type="entry name" value="MFS"/>
</dbReference>
<proteinExistence type="inferred from homology"/>
<comment type="similarity">
    <text evidence="2">Belongs to the major facilitator superfamily. Bcr/CmlA family.</text>
</comment>
<evidence type="ECO:0000256" key="2">
    <source>
        <dbReference type="ARBA" id="ARBA00006236"/>
    </source>
</evidence>
<dbReference type="InterPro" id="IPR005829">
    <property type="entry name" value="Sugar_transporter_CS"/>
</dbReference>
<dbReference type="InterPro" id="IPR004812">
    <property type="entry name" value="Efflux_drug-R_Bcr/CmlA"/>
</dbReference>
<keyword evidence="7 8" id="KW-0472">Membrane</keyword>
<feature type="transmembrane region" description="Helical" evidence="8">
    <location>
        <begin position="136"/>
        <end position="155"/>
    </location>
</feature>
<keyword evidence="9" id="KW-0732">Signal</keyword>
<keyword evidence="12" id="KW-1185">Reference proteome</keyword>